<accession>A0AAX2R5V4</accession>
<dbReference type="EMBL" id="SLTX01000001">
    <property type="protein sequence ID" value="TDB08541.1"/>
    <property type="molecule type" value="Genomic_DNA"/>
</dbReference>
<sequence length="109" mass="12526">MAVLSRNPHRLQYLVSASGYEDENGDYHSGEEHWEGEIPCDAVPAGESDEREFEDGIIRKYSYEVCNIPANCRAFTIGDRVKISLLGGIEREFEVKGFHRYQLQCKIWV</sequence>
<dbReference type="RefSeq" id="WP_118440055.1">
    <property type="nucleotide sequence ID" value="NZ_CP046427.1"/>
</dbReference>
<organism evidence="1 2">
    <name type="scientific">Phocaeicola dorei</name>
    <dbReference type="NCBI Taxonomy" id="357276"/>
    <lineage>
        <taxon>Bacteria</taxon>
        <taxon>Pseudomonadati</taxon>
        <taxon>Bacteroidota</taxon>
        <taxon>Bacteroidia</taxon>
        <taxon>Bacteroidales</taxon>
        <taxon>Bacteroidaceae</taxon>
        <taxon>Phocaeicola</taxon>
    </lineage>
</organism>
<evidence type="ECO:0000313" key="2">
    <source>
        <dbReference type="Proteomes" id="UP000294834"/>
    </source>
</evidence>
<gene>
    <name evidence="1" type="ORF">E1J06_14765</name>
</gene>
<name>A0AAX2R5V4_9BACT</name>
<evidence type="ECO:0000313" key="1">
    <source>
        <dbReference type="EMBL" id="TDB08541.1"/>
    </source>
</evidence>
<dbReference type="AlphaFoldDB" id="A0AAX2R5V4"/>
<dbReference type="Proteomes" id="UP000294834">
    <property type="component" value="Unassembled WGS sequence"/>
</dbReference>
<reference evidence="1 2" key="1">
    <citation type="journal article" date="2019" name="Nat. Microbiol.">
        <title>Genomic variation and strain-specific functional adaptation in the human gut microbiome during early life.</title>
        <authorList>
            <person name="Vatanen T."/>
            <person name="Plichta D.R."/>
            <person name="Somani J."/>
            <person name="Munch P.C."/>
            <person name="Arthur T.D."/>
            <person name="Hall A.B."/>
            <person name="Rudolf S."/>
            <person name="Oakeley E.J."/>
            <person name="Ke X."/>
            <person name="Young R.A."/>
            <person name="Haiser H.J."/>
            <person name="Kolde R."/>
            <person name="Yassour M."/>
            <person name="Luopajarvi K."/>
            <person name="Siljander H."/>
            <person name="Virtanen S.M."/>
            <person name="Ilonen J."/>
            <person name="Uibo R."/>
            <person name="Tillmann V."/>
            <person name="Mokurov S."/>
            <person name="Dorshakova N."/>
            <person name="Porter J.A."/>
            <person name="McHardy A.C."/>
            <person name="Lahdesmaki H."/>
            <person name="Vlamakis H."/>
            <person name="Huttenhower C."/>
            <person name="Knip M."/>
            <person name="Xavier R.J."/>
        </authorList>
    </citation>
    <scope>NUCLEOTIDE SEQUENCE [LARGE SCALE GENOMIC DNA]</scope>
    <source>
        <strain evidence="1 2">RJX1052</strain>
    </source>
</reference>
<proteinExistence type="predicted"/>
<comment type="caution">
    <text evidence="1">The sequence shown here is derived from an EMBL/GenBank/DDBJ whole genome shotgun (WGS) entry which is preliminary data.</text>
</comment>
<protein>
    <submittedName>
        <fullName evidence="1">Uncharacterized protein</fullName>
    </submittedName>
</protein>